<protein>
    <submittedName>
        <fullName evidence="1">Uncharacterized protein</fullName>
    </submittedName>
</protein>
<dbReference type="STRING" id="545696.HOLDEFILI_01816"/>
<evidence type="ECO:0000313" key="2">
    <source>
        <dbReference type="Proteomes" id="UP000005950"/>
    </source>
</evidence>
<organism evidence="1 2">
    <name type="scientific">Holdemania filiformis DSM 12042</name>
    <dbReference type="NCBI Taxonomy" id="545696"/>
    <lineage>
        <taxon>Bacteria</taxon>
        <taxon>Bacillati</taxon>
        <taxon>Bacillota</taxon>
        <taxon>Erysipelotrichia</taxon>
        <taxon>Erysipelotrichales</taxon>
        <taxon>Erysipelotrichaceae</taxon>
        <taxon>Holdemania</taxon>
    </lineage>
</organism>
<dbReference type="Proteomes" id="UP000005950">
    <property type="component" value="Unassembled WGS sequence"/>
</dbReference>
<evidence type="ECO:0000313" key="1">
    <source>
        <dbReference type="EMBL" id="EEF67998.1"/>
    </source>
</evidence>
<gene>
    <name evidence="1" type="ORF">HOLDEFILI_01816</name>
</gene>
<reference evidence="1 2" key="2">
    <citation type="submission" date="2009-02" db="EMBL/GenBank/DDBJ databases">
        <title>Draft genome sequence of Holdemania filiformis DSM 12042.</title>
        <authorList>
            <person name="Sudarsanam P."/>
            <person name="Ley R."/>
            <person name="Guruge J."/>
            <person name="Turnbaugh P.J."/>
            <person name="Mahowald M."/>
            <person name="Liep D."/>
            <person name="Gordon J."/>
        </authorList>
    </citation>
    <scope>NUCLEOTIDE SEQUENCE [LARGE SCALE GENOMIC DNA]</scope>
    <source>
        <strain evidence="1 2">DSM 12042</strain>
    </source>
</reference>
<dbReference type="HOGENOM" id="CLU_3153669_0_0_9"/>
<reference evidence="1 2" key="1">
    <citation type="submission" date="2008-12" db="EMBL/GenBank/DDBJ databases">
        <authorList>
            <person name="Fulton L."/>
            <person name="Clifton S."/>
            <person name="Fulton B."/>
            <person name="Xu J."/>
            <person name="Minx P."/>
            <person name="Pepin K.H."/>
            <person name="Johnson M."/>
            <person name="Bhonagiri V."/>
            <person name="Nash W.E."/>
            <person name="Mardis E.R."/>
            <person name="Wilson R.K."/>
        </authorList>
    </citation>
    <scope>NUCLEOTIDE SEQUENCE [LARGE SCALE GENOMIC DNA]</scope>
    <source>
        <strain evidence="1 2">DSM 12042</strain>
    </source>
</reference>
<dbReference type="EMBL" id="ACCF01000101">
    <property type="protein sequence ID" value="EEF67998.1"/>
    <property type="molecule type" value="Genomic_DNA"/>
</dbReference>
<comment type="caution">
    <text evidence="1">The sequence shown here is derived from an EMBL/GenBank/DDBJ whole genome shotgun (WGS) entry which is preliminary data.</text>
</comment>
<dbReference type="AlphaFoldDB" id="B9Y7M0"/>
<proteinExistence type="predicted"/>
<accession>B9Y7M0</accession>
<sequence>MHPSVFNTNHSSPSFLSIGSLYKILQKMKAIKIEFHHFHFIYIQFKEA</sequence>
<name>B9Y7M0_9FIRM</name>